<dbReference type="OrthoDB" id="7273032at2"/>
<organism evidence="1 2">
    <name type="scientific">Skermanella aerolata</name>
    <dbReference type="NCBI Taxonomy" id="393310"/>
    <lineage>
        <taxon>Bacteria</taxon>
        <taxon>Pseudomonadati</taxon>
        <taxon>Pseudomonadota</taxon>
        <taxon>Alphaproteobacteria</taxon>
        <taxon>Rhodospirillales</taxon>
        <taxon>Azospirillaceae</taxon>
        <taxon>Skermanella</taxon>
    </lineage>
</organism>
<protein>
    <submittedName>
        <fullName evidence="1">Uncharacterized protein</fullName>
    </submittedName>
</protein>
<keyword evidence="2" id="KW-1185">Reference proteome</keyword>
<name>A0A512DPG5_9PROT</name>
<dbReference type="EMBL" id="BJYZ01000009">
    <property type="protein sequence ID" value="GEO38369.1"/>
    <property type="molecule type" value="Genomic_DNA"/>
</dbReference>
<gene>
    <name evidence="1" type="ORF">SAE02_25170</name>
</gene>
<dbReference type="Proteomes" id="UP000321523">
    <property type="component" value="Unassembled WGS sequence"/>
</dbReference>
<proteinExistence type="predicted"/>
<comment type="caution">
    <text evidence="1">The sequence shown here is derived from an EMBL/GenBank/DDBJ whole genome shotgun (WGS) entry which is preliminary data.</text>
</comment>
<evidence type="ECO:0000313" key="2">
    <source>
        <dbReference type="Proteomes" id="UP000321523"/>
    </source>
</evidence>
<sequence>MIDHHWHGSPEAVAAAVLGLPDIIGPRILDGIAYVCIRADTALGMPAGLSETGLELSSLVLGVWA</sequence>
<dbReference type="AlphaFoldDB" id="A0A512DPG5"/>
<reference evidence="1 2" key="1">
    <citation type="submission" date="2019-07" db="EMBL/GenBank/DDBJ databases">
        <title>Whole genome shotgun sequence of Skermanella aerolata NBRC 106429.</title>
        <authorList>
            <person name="Hosoyama A."/>
            <person name="Uohara A."/>
            <person name="Ohji S."/>
            <person name="Ichikawa N."/>
        </authorList>
    </citation>
    <scope>NUCLEOTIDE SEQUENCE [LARGE SCALE GENOMIC DNA]</scope>
    <source>
        <strain evidence="1 2">NBRC 106429</strain>
    </source>
</reference>
<dbReference type="RefSeq" id="WP_044428081.1">
    <property type="nucleotide sequence ID" value="NZ_BJYZ01000009.1"/>
</dbReference>
<evidence type="ECO:0000313" key="1">
    <source>
        <dbReference type="EMBL" id="GEO38369.1"/>
    </source>
</evidence>
<accession>A0A512DPG5</accession>